<name>A0ABS2KEF0_9GAMM</name>
<proteinExistence type="predicted"/>
<evidence type="ECO:0000313" key="2">
    <source>
        <dbReference type="Proteomes" id="UP001430193"/>
    </source>
</evidence>
<gene>
    <name evidence="1" type="ORF">ISS99_08420</name>
</gene>
<reference evidence="1" key="1">
    <citation type="submission" date="2020-10" db="EMBL/GenBank/DDBJ databases">
        <title>Phylogeny of dyella-like bacteria.</title>
        <authorList>
            <person name="Fu J."/>
        </authorList>
    </citation>
    <scope>NUCLEOTIDE SEQUENCE</scope>
    <source>
        <strain evidence="1">DHON07</strain>
    </source>
</reference>
<comment type="caution">
    <text evidence="1">The sequence shown here is derived from an EMBL/GenBank/DDBJ whole genome shotgun (WGS) entry which is preliminary data.</text>
</comment>
<dbReference type="RefSeq" id="WP_204631164.1">
    <property type="nucleotide sequence ID" value="NZ_BSOC01000003.1"/>
</dbReference>
<dbReference type="EMBL" id="JADIKF010000038">
    <property type="protein sequence ID" value="MBM7129546.1"/>
    <property type="molecule type" value="Genomic_DNA"/>
</dbReference>
<accession>A0ABS2KEF0</accession>
<sequence length="246" mass="26852">MLFLVGLLFASTSRAQDVAQSCDQSTLDAVGTFLHVKKFQQASYQDQTEAVVAASCKAWPKDTNIVLVAAAYRLPSDPKRPDDQADRHFVVAMVDASRSAVVSSFKGMVSQDATLQIQGHDDFRLDTARYDLAPGVRAFGVIFVGGQEPQAADNWASDYLVLFVPDGPKLRHVLEVPLEQIEGSNASHLTIGVEKTSSHGFADLSITARNETDEKSKGARTILQYNGKSYGENDGNFQSAYDEIFQ</sequence>
<protein>
    <recommendedName>
        <fullName evidence="3">Carbohydrate-binding domain-containing protein</fullName>
    </recommendedName>
</protein>
<keyword evidence="2" id="KW-1185">Reference proteome</keyword>
<evidence type="ECO:0000313" key="1">
    <source>
        <dbReference type="EMBL" id="MBM7129546.1"/>
    </source>
</evidence>
<organism evidence="1 2">
    <name type="scientific">Dyella mobilis</name>
    <dbReference type="NCBI Taxonomy" id="1849582"/>
    <lineage>
        <taxon>Bacteria</taxon>
        <taxon>Pseudomonadati</taxon>
        <taxon>Pseudomonadota</taxon>
        <taxon>Gammaproteobacteria</taxon>
        <taxon>Lysobacterales</taxon>
        <taxon>Rhodanobacteraceae</taxon>
        <taxon>Dyella</taxon>
    </lineage>
</organism>
<evidence type="ECO:0008006" key="3">
    <source>
        <dbReference type="Google" id="ProtNLM"/>
    </source>
</evidence>
<dbReference type="Proteomes" id="UP001430193">
    <property type="component" value="Unassembled WGS sequence"/>
</dbReference>